<sequence length="221" mass="23814">MRSLPRWLAGCVLLLVALGGGWFAIERLRPDWIGRTPPPTAASATTMPVPRAAHTVASAPRAAAVAGETPMGERVAVIGHLNKRNGQAREIVMKPGQAFRVGDTIVRLRACERTAPWEEEQLTGAFLQLDVRQSDGRWRRAFSGWTFRERPALNVVQHPVYDVWPKSCAMTFPSTGADTEVVPATPPTRRSSRASKAPSTTAEPDSSPATPSPSAAANSTL</sequence>
<reference evidence="2 3" key="1">
    <citation type="submission" date="2017-07" db="EMBL/GenBank/DDBJ databases">
        <authorList>
            <person name="Sun Z.S."/>
            <person name="Albrecht U."/>
            <person name="Echele G."/>
            <person name="Lee C.C."/>
        </authorList>
    </citation>
    <scope>NUCLEOTIDE SEQUENCE [LARGE SCALE GENOMIC DNA]</scope>
    <source>
        <strain evidence="2 3">CGMCC 1.12672</strain>
    </source>
</reference>
<evidence type="ECO:0000313" key="3">
    <source>
        <dbReference type="Proteomes" id="UP000219494"/>
    </source>
</evidence>
<evidence type="ECO:0008006" key="4">
    <source>
        <dbReference type="Google" id="ProtNLM"/>
    </source>
</evidence>
<dbReference type="InterPro" id="IPR019225">
    <property type="entry name" value="DUF2155"/>
</dbReference>
<proteinExistence type="predicted"/>
<dbReference type="EMBL" id="OBMI01000004">
    <property type="protein sequence ID" value="SOB88279.1"/>
    <property type="molecule type" value="Genomic_DNA"/>
</dbReference>
<evidence type="ECO:0000256" key="1">
    <source>
        <dbReference type="SAM" id="MobiDB-lite"/>
    </source>
</evidence>
<dbReference type="Pfam" id="PF09923">
    <property type="entry name" value="DUF2155"/>
    <property type="match status" value="1"/>
</dbReference>
<protein>
    <recommendedName>
        <fullName evidence="4">DUF2155 domain-containing protein</fullName>
    </recommendedName>
</protein>
<dbReference type="AlphaFoldDB" id="A0A285R3I1"/>
<feature type="region of interest" description="Disordered" evidence="1">
    <location>
        <begin position="174"/>
        <end position="221"/>
    </location>
</feature>
<accession>A0A285R3I1</accession>
<keyword evidence="3" id="KW-1185">Reference proteome</keyword>
<gene>
    <name evidence="2" type="ORF">SAMN06297144_3429</name>
</gene>
<organism evidence="2 3">
    <name type="scientific">Sphingomonas guangdongensis</name>
    <dbReference type="NCBI Taxonomy" id="1141890"/>
    <lineage>
        <taxon>Bacteria</taxon>
        <taxon>Pseudomonadati</taxon>
        <taxon>Pseudomonadota</taxon>
        <taxon>Alphaproteobacteria</taxon>
        <taxon>Sphingomonadales</taxon>
        <taxon>Sphingomonadaceae</taxon>
        <taxon>Sphingomonas</taxon>
    </lineage>
</organism>
<evidence type="ECO:0000313" key="2">
    <source>
        <dbReference type="EMBL" id="SOB88279.1"/>
    </source>
</evidence>
<dbReference type="Proteomes" id="UP000219494">
    <property type="component" value="Unassembled WGS sequence"/>
</dbReference>
<name>A0A285R3I1_9SPHN</name>
<feature type="compositionally biased region" description="Low complexity" evidence="1">
    <location>
        <begin position="197"/>
        <end position="221"/>
    </location>
</feature>